<reference evidence="6 7" key="1">
    <citation type="submission" date="2018-01" db="EMBL/GenBank/DDBJ databases">
        <title>Genome sequence of Iodobacter sp. strain PCH194 isolated from Indian Trans-Himalaya.</title>
        <authorList>
            <person name="Kumar V."/>
            <person name="Thakur V."/>
            <person name="Kumar S."/>
            <person name="Singh D."/>
        </authorList>
    </citation>
    <scope>NUCLEOTIDE SEQUENCE [LARGE SCALE GENOMIC DNA]</scope>
    <source>
        <strain evidence="6 7">PCH194</strain>
    </source>
</reference>
<proteinExistence type="inferred from homology"/>
<keyword evidence="3" id="KW-0732">Signal</keyword>
<evidence type="ECO:0000313" key="6">
    <source>
        <dbReference type="EMBL" id="QBC45824.1"/>
    </source>
</evidence>
<evidence type="ECO:0000256" key="4">
    <source>
        <dbReference type="ARBA" id="ARBA00023136"/>
    </source>
</evidence>
<sequence>MSILVFFFVFSATQAKAEIELGSLNLIATPSDSSPIPRGLLLGGIGILGQARYSAQDRPQYLIPGMVYLGEDFMYLGDRARYYLYKEGNFALYGFGRVRLGNLDAETTPEFKGLQKRKWELEAGIGANWITPYALFTARIASDITGTSQGQEILLWADFPIVRERFLFMPGLGMMIRSSKLANYYFGGVNNSEATSSRPAYDTGHTVSPMASLISSYRINKNWIAMAAISYEQYDQSVRHSPIVQHRGELYSLFGLGYHW</sequence>
<comment type="similarity">
    <text evidence="2">Belongs to the MipA/OmpV family.</text>
</comment>
<dbReference type="RefSeq" id="WP_130107979.1">
    <property type="nucleotide sequence ID" value="NZ_CP025781.1"/>
</dbReference>
<name>A0A7G3GF76_9NEIS</name>
<dbReference type="InterPro" id="IPR010583">
    <property type="entry name" value="MipA"/>
</dbReference>
<dbReference type="Proteomes" id="UP000515917">
    <property type="component" value="Chromosome"/>
</dbReference>
<dbReference type="EMBL" id="CP025781">
    <property type="protein sequence ID" value="QBC45824.1"/>
    <property type="molecule type" value="Genomic_DNA"/>
</dbReference>
<evidence type="ECO:0000313" key="7">
    <source>
        <dbReference type="Proteomes" id="UP000515917"/>
    </source>
</evidence>
<evidence type="ECO:0000256" key="1">
    <source>
        <dbReference type="ARBA" id="ARBA00004442"/>
    </source>
</evidence>
<comment type="subcellular location">
    <subcellularLocation>
        <location evidence="1">Cell outer membrane</location>
    </subcellularLocation>
</comment>
<dbReference type="PANTHER" id="PTHR38776">
    <property type="entry name" value="MLTA-INTERACTING PROTEIN-RELATED"/>
    <property type="match status" value="1"/>
</dbReference>
<keyword evidence="7" id="KW-1185">Reference proteome</keyword>
<keyword evidence="4" id="KW-0472">Membrane</keyword>
<evidence type="ECO:0000256" key="5">
    <source>
        <dbReference type="ARBA" id="ARBA00023237"/>
    </source>
</evidence>
<dbReference type="KEGG" id="ifl:C1H71_19365"/>
<keyword evidence="5" id="KW-0998">Cell outer membrane</keyword>
<evidence type="ECO:0000256" key="2">
    <source>
        <dbReference type="ARBA" id="ARBA00005722"/>
    </source>
</evidence>
<protein>
    <submittedName>
        <fullName evidence="6">MipA/OmpV family protein</fullName>
    </submittedName>
</protein>
<dbReference type="GO" id="GO:0009279">
    <property type="term" value="C:cell outer membrane"/>
    <property type="evidence" value="ECO:0007669"/>
    <property type="project" value="UniProtKB-SubCell"/>
</dbReference>
<dbReference type="AlphaFoldDB" id="A0A7G3GF76"/>
<evidence type="ECO:0000256" key="3">
    <source>
        <dbReference type="ARBA" id="ARBA00022729"/>
    </source>
</evidence>
<dbReference type="PANTHER" id="PTHR38776:SF1">
    <property type="entry name" value="MLTA-INTERACTING PROTEIN-RELATED"/>
    <property type="match status" value="1"/>
</dbReference>
<accession>A0A7G3GF76</accession>
<dbReference type="Pfam" id="PF06629">
    <property type="entry name" value="MipA"/>
    <property type="match status" value="1"/>
</dbReference>
<gene>
    <name evidence="6" type="ORF">C1H71_19365</name>
</gene>
<organism evidence="6 7">
    <name type="scientific">Iodobacter fluviatilis</name>
    <dbReference type="NCBI Taxonomy" id="537"/>
    <lineage>
        <taxon>Bacteria</taxon>
        <taxon>Pseudomonadati</taxon>
        <taxon>Pseudomonadota</taxon>
        <taxon>Betaproteobacteria</taxon>
        <taxon>Neisseriales</taxon>
        <taxon>Chitinibacteraceae</taxon>
        <taxon>Iodobacter</taxon>
    </lineage>
</organism>